<dbReference type="Pfam" id="PF00902">
    <property type="entry name" value="TatC"/>
    <property type="match status" value="1"/>
</dbReference>
<reference evidence="8 9" key="1">
    <citation type="submission" date="2019-06" db="EMBL/GenBank/DDBJ databases">
        <title>Sequencing the genomes of 1000 actinobacteria strains.</title>
        <authorList>
            <person name="Klenk H.-P."/>
        </authorList>
    </citation>
    <scope>NUCLEOTIDE SEQUENCE [LARGE SCALE GENOMIC DNA]</scope>
    <source>
        <strain evidence="8 9">DSM 26477</strain>
    </source>
</reference>
<evidence type="ECO:0000256" key="3">
    <source>
        <dbReference type="ARBA" id="ARBA00022927"/>
    </source>
</evidence>
<dbReference type="AlphaFoldDB" id="A0A542YJ48"/>
<dbReference type="HAMAP" id="MF_00902">
    <property type="entry name" value="TatC"/>
    <property type="match status" value="1"/>
</dbReference>
<evidence type="ECO:0000313" key="8">
    <source>
        <dbReference type="EMBL" id="TQL48107.1"/>
    </source>
</evidence>
<keyword evidence="6 7" id="KW-0472">Membrane</keyword>
<keyword evidence="9" id="KW-1185">Reference proteome</keyword>
<keyword evidence="4 7" id="KW-1133">Transmembrane helix</keyword>
<keyword evidence="2 7" id="KW-0812">Transmembrane</keyword>
<dbReference type="PANTHER" id="PTHR30371:SF0">
    <property type="entry name" value="SEC-INDEPENDENT PROTEIN TRANSLOCASE PROTEIN TATC, CHLOROPLASTIC-RELATED"/>
    <property type="match status" value="1"/>
</dbReference>
<evidence type="ECO:0000256" key="6">
    <source>
        <dbReference type="ARBA" id="ARBA00023136"/>
    </source>
</evidence>
<feature type="transmembrane region" description="Helical" evidence="7">
    <location>
        <begin position="68"/>
        <end position="92"/>
    </location>
</feature>
<dbReference type="Proteomes" id="UP000317998">
    <property type="component" value="Unassembled WGS sequence"/>
</dbReference>
<gene>
    <name evidence="7" type="primary">tatC</name>
    <name evidence="8" type="ORF">FB562_1189</name>
</gene>
<comment type="subcellular location">
    <subcellularLocation>
        <location evidence="7">Cell membrane</location>
        <topology evidence="7">Multi-pass membrane protein</topology>
    </subcellularLocation>
    <subcellularLocation>
        <location evidence="1">Membrane</location>
        <topology evidence="1">Multi-pass membrane protein</topology>
    </subcellularLocation>
</comment>
<dbReference type="InterPro" id="IPR002033">
    <property type="entry name" value="TatC"/>
</dbReference>
<keyword evidence="3 7" id="KW-0653">Protein transport</keyword>
<evidence type="ECO:0000256" key="7">
    <source>
        <dbReference type="HAMAP-Rule" id="MF_00902"/>
    </source>
</evidence>
<dbReference type="OrthoDB" id="9777044at2"/>
<evidence type="ECO:0000313" key="9">
    <source>
        <dbReference type="Proteomes" id="UP000317998"/>
    </source>
</evidence>
<keyword evidence="7" id="KW-1003">Cell membrane</keyword>
<comment type="function">
    <text evidence="7">Part of the twin-arginine translocation (Tat) system that transports large folded proteins containing a characteristic twin-arginine motif in their signal peptide across membranes. Together with TatB, TatC is part of a receptor directly interacting with Tat signal peptides.</text>
</comment>
<comment type="similarity">
    <text evidence="7">Belongs to the TatC family.</text>
</comment>
<feature type="transmembrane region" description="Helical" evidence="7">
    <location>
        <begin position="104"/>
        <end position="126"/>
    </location>
</feature>
<dbReference type="NCBIfam" id="TIGR00945">
    <property type="entry name" value="tatC"/>
    <property type="match status" value="1"/>
</dbReference>
<dbReference type="GO" id="GO:0009977">
    <property type="term" value="F:proton motive force dependent protein transmembrane transporter activity"/>
    <property type="evidence" value="ECO:0007669"/>
    <property type="project" value="TreeGrafter"/>
</dbReference>
<feature type="transmembrane region" description="Helical" evidence="7">
    <location>
        <begin position="213"/>
        <end position="232"/>
    </location>
</feature>
<keyword evidence="5 7" id="KW-0811">Translocation</keyword>
<sequence length="253" mass="27910">MPLGQHLLELRKRLLIAGLAVILGAVGGYFTSEWVWAQLQQPLLQVAEEQGRTAEVAYTYITEAFDTLLQISFTVGFVISSPVWLYQLWAFFVPALHRKEKRYALGFVLAAFPLFLAGCFVGWLILPNMVELMIRFAASDTATLLQAKVYLDFALKLLLAVGLAFILPVFLVLLNFVGVLSAKQILKGWRIAILLISVFAALATPAADVVSMMLLIGSMGVLYFAAAGVAWLHDRAVRRRDKALDEEYGTASA</sequence>
<name>A0A542YJ48_9MICO</name>
<protein>
    <recommendedName>
        <fullName evidence="7">Sec-independent protein translocase protein TatC</fullName>
    </recommendedName>
</protein>
<organism evidence="8 9">
    <name type="scientific">Homoserinimonas aerilata</name>
    <dbReference type="NCBI Taxonomy" id="1162970"/>
    <lineage>
        <taxon>Bacteria</taxon>
        <taxon>Bacillati</taxon>
        <taxon>Actinomycetota</taxon>
        <taxon>Actinomycetes</taxon>
        <taxon>Micrococcales</taxon>
        <taxon>Microbacteriaceae</taxon>
        <taxon>Homoserinimonas</taxon>
    </lineage>
</organism>
<accession>A0A542YJ48</accession>
<evidence type="ECO:0000256" key="1">
    <source>
        <dbReference type="ARBA" id="ARBA00004141"/>
    </source>
</evidence>
<feature type="transmembrane region" description="Helical" evidence="7">
    <location>
        <begin position="153"/>
        <end position="177"/>
    </location>
</feature>
<comment type="caution">
    <text evidence="8">The sequence shown here is derived from an EMBL/GenBank/DDBJ whole genome shotgun (WGS) entry which is preliminary data.</text>
</comment>
<dbReference type="EMBL" id="VFOM01000001">
    <property type="protein sequence ID" value="TQL48107.1"/>
    <property type="molecule type" value="Genomic_DNA"/>
</dbReference>
<evidence type="ECO:0000256" key="4">
    <source>
        <dbReference type="ARBA" id="ARBA00022989"/>
    </source>
</evidence>
<dbReference type="PRINTS" id="PR01840">
    <property type="entry name" value="TATCFAMILY"/>
</dbReference>
<feature type="transmembrane region" description="Helical" evidence="7">
    <location>
        <begin position="189"/>
        <end position="207"/>
    </location>
</feature>
<dbReference type="GO" id="GO:0043953">
    <property type="term" value="P:protein transport by the Tat complex"/>
    <property type="evidence" value="ECO:0007669"/>
    <property type="project" value="UniProtKB-UniRule"/>
</dbReference>
<proteinExistence type="inferred from homology"/>
<dbReference type="GO" id="GO:0033281">
    <property type="term" value="C:TAT protein transport complex"/>
    <property type="evidence" value="ECO:0007669"/>
    <property type="project" value="UniProtKB-UniRule"/>
</dbReference>
<dbReference type="PANTHER" id="PTHR30371">
    <property type="entry name" value="SEC-INDEPENDENT PROTEIN TRANSLOCASE PROTEIN TATC"/>
    <property type="match status" value="1"/>
</dbReference>
<evidence type="ECO:0000256" key="2">
    <source>
        <dbReference type="ARBA" id="ARBA00022692"/>
    </source>
</evidence>
<evidence type="ECO:0000256" key="5">
    <source>
        <dbReference type="ARBA" id="ARBA00023010"/>
    </source>
</evidence>
<feature type="transmembrane region" description="Helical" evidence="7">
    <location>
        <begin position="12"/>
        <end position="30"/>
    </location>
</feature>
<keyword evidence="7" id="KW-0813">Transport</keyword>
<dbReference type="GO" id="GO:0065002">
    <property type="term" value="P:intracellular protein transmembrane transport"/>
    <property type="evidence" value="ECO:0007669"/>
    <property type="project" value="TreeGrafter"/>
</dbReference>
<comment type="subunit">
    <text evidence="7">The Tat system comprises two distinct complexes: a TatABC complex, containing multiple copies of TatA, TatB and TatC subunits, and a separate TatA complex, containing only TatA subunits. Substrates initially bind to the TatABC complex, which probably triggers association of the separate TatA complex to form the active translocon.</text>
</comment>